<dbReference type="Proteomes" id="UP000775547">
    <property type="component" value="Unassembled WGS sequence"/>
</dbReference>
<proteinExistence type="predicted"/>
<keyword evidence="2" id="KW-1185">Reference proteome</keyword>
<protein>
    <submittedName>
        <fullName evidence="1">Uncharacterized protein</fullName>
    </submittedName>
</protein>
<dbReference type="EMBL" id="JABCKV010000106">
    <property type="protein sequence ID" value="KAG5643564.1"/>
    <property type="molecule type" value="Genomic_DNA"/>
</dbReference>
<gene>
    <name evidence="1" type="ORF">DXG03_000658</name>
</gene>
<organism evidence="1 2">
    <name type="scientific">Asterophora parasitica</name>
    <dbReference type="NCBI Taxonomy" id="117018"/>
    <lineage>
        <taxon>Eukaryota</taxon>
        <taxon>Fungi</taxon>
        <taxon>Dikarya</taxon>
        <taxon>Basidiomycota</taxon>
        <taxon>Agaricomycotina</taxon>
        <taxon>Agaricomycetes</taxon>
        <taxon>Agaricomycetidae</taxon>
        <taxon>Agaricales</taxon>
        <taxon>Tricholomatineae</taxon>
        <taxon>Lyophyllaceae</taxon>
        <taxon>Asterophora</taxon>
    </lineage>
</organism>
<evidence type="ECO:0000313" key="1">
    <source>
        <dbReference type="EMBL" id="KAG5643564.1"/>
    </source>
</evidence>
<dbReference type="AlphaFoldDB" id="A0A9P7G633"/>
<sequence>MKAVFYGPDSHQYYRVLGSNLQELDLHQPQSGIVDLSPNDNLRELWFHSVEPALDSEHWVLDALRTITSIQIHRITIYLRTPTPHVDYTGRACLEDFDWSTLTDLLSTAPFSPALQNVKIVLEHPSQYKLKTDALHIVEIVEETGRADTWYAGRYAVLGTGRARYFSSYRQQIINTRDLKLAS</sequence>
<accession>A0A9P7G633</accession>
<reference evidence="1" key="2">
    <citation type="submission" date="2021-10" db="EMBL/GenBank/DDBJ databases">
        <title>Phylogenomics reveals ancestral predisposition of the termite-cultivated fungus Termitomyces towards a domesticated lifestyle.</title>
        <authorList>
            <person name="Auxier B."/>
            <person name="Grum-Grzhimaylo A."/>
            <person name="Cardenas M.E."/>
            <person name="Lodge J.D."/>
            <person name="Laessoe T."/>
            <person name="Pedersen O."/>
            <person name="Smith M.E."/>
            <person name="Kuyper T.W."/>
            <person name="Franco-Molano E.A."/>
            <person name="Baroni T.J."/>
            <person name="Aanen D.K."/>
        </authorList>
    </citation>
    <scope>NUCLEOTIDE SEQUENCE</scope>
    <source>
        <strain evidence="1">AP01</strain>
        <tissue evidence="1">Mycelium</tissue>
    </source>
</reference>
<comment type="caution">
    <text evidence="1">The sequence shown here is derived from an EMBL/GenBank/DDBJ whole genome shotgun (WGS) entry which is preliminary data.</text>
</comment>
<evidence type="ECO:0000313" key="2">
    <source>
        <dbReference type="Proteomes" id="UP000775547"/>
    </source>
</evidence>
<name>A0A9P7G633_9AGAR</name>
<reference evidence="1" key="1">
    <citation type="submission" date="2020-07" db="EMBL/GenBank/DDBJ databases">
        <authorList>
            <person name="Nieuwenhuis M."/>
            <person name="Van De Peppel L.J.J."/>
        </authorList>
    </citation>
    <scope>NUCLEOTIDE SEQUENCE</scope>
    <source>
        <strain evidence="1">AP01</strain>
        <tissue evidence="1">Mycelium</tissue>
    </source>
</reference>